<feature type="transmembrane region" description="Helical" evidence="9">
    <location>
        <begin position="216"/>
        <end position="235"/>
    </location>
</feature>
<accession>A0ABV3XYY0</accession>
<dbReference type="Pfam" id="PF00344">
    <property type="entry name" value="SecY"/>
    <property type="match status" value="1"/>
</dbReference>
<keyword evidence="3 9" id="KW-0813">Transport</keyword>
<sequence length="431" mass="47233">MLQNFVNVFRVKDLRNKVLFTLLMVGIYQLGSNIPVPGVSYSAIHQLVTQSRGAGIFGFLDLFSGGALSRAALFGLGIMPYITSSIIIQLLTGVIPKLTEWRDQGSAGERKITQTTRYLTIGLALLQATGLAFVFHSGLGILLANQKALDLIPDFTVPRVLFIVLTLTAGTALVMWMAESITERGVGQGMSILIFANVVSIIPSGGRLIYDQAGALKFTVIVLVVLLLLVAIVFVEQGQRRIPVVFARRVVGRRMYEGGNSYIPLKVNQAGVIPIIFASSILYFPVLLSNVIPVTSFRTFVNNHLLNATSGFYIITYGLLIIVFTFFYVTVAFDPYQQAEVIRKQNGYIPGVRPGQPTQQYLSRILNRITLPGALFLAAIAVIPSILLSAWHITSFPYAGTTILIAVIVALETVKQINSQLTMRNYKGFLK</sequence>
<dbReference type="SUPFAM" id="SSF103491">
    <property type="entry name" value="Preprotein translocase SecY subunit"/>
    <property type="match status" value="1"/>
</dbReference>
<keyword evidence="4 9" id="KW-0812">Transmembrane</keyword>
<comment type="subunit">
    <text evidence="9">Component of the Sec protein translocase complex. Heterotrimer consisting of SecY, SecE and SecG subunits. The heterotrimers can form oligomers, although 1 heterotrimer is thought to be able to translocate proteins. Interacts with the ribosome. Interacts with SecDF, and other proteins may be involved. Interacts with SecA.</text>
</comment>
<evidence type="ECO:0000256" key="2">
    <source>
        <dbReference type="ARBA" id="ARBA00005751"/>
    </source>
</evidence>
<evidence type="ECO:0000256" key="9">
    <source>
        <dbReference type="HAMAP-Rule" id="MF_01465"/>
    </source>
</evidence>
<organism evidence="11 12">
    <name type="scientific">Ferrimicrobium acidiphilum</name>
    <dbReference type="NCBI Taxonomy" id="121039"/>
    <lineage>
        <taxon>Bacteria</taxon>
        <taxon>Bacillati</taxon>
        <taxon>Actinomycetota</taxon>
        <taxon>Acidimicrobiia</taxon>
        <taxon>Acidimicrobiales</taxon>
        <taxon>Acidimicrobiaceae</taxon>
        <taxon>Ferrimicrobium</taxon>
    </lineage>
</organism>
<feature type="transmembrane region" description="Helical" evidence="9">
    <location>
        <begin position="312"/>
        <end position="333"/>
    </location>
</feature>
<protein>
    <recommendedName>
        <fullName evidence="9">Protein translocase subunit SecY</fullName>
    </recommendedName>
</protein>
<comment type="function">
    <text evidence="9">The central subunit of the protein translocation channel SecYEG. Consists of two halves formed by TMs 1-5 and 6-10. These two domains form a lateral gate at the front which open onto the bilayer between TMs 2 and 7, and are clamped together by SecE at the back. The channel is closed by both a pore ring composed of hydrophobic SecY resides and a short helix (helix 2A) on the extracellular side of the membrane which forms a plug. The plug probably moves laterally to allow the channel to open. The ring and the pore may move independently.</text>
</comment>
<dbReference type="PANTHER" id="PTHR10906">
    <property type="entry name" value="SECY/SEC61-ALPHA FAMILY MEMBER"/>
    <property type="match status" value="1"/>
</dbReference>
<comment type="subcellular location">
    <subcellularLocation>
        <location evidence="9">Cell membrane</location>
        <topology evidence="9">Multi-pass membrane protein</topology>
    </subcellularLocation>
    <subcellularLocation>
        <location evidence="1">Membrane</location>
        <topology evidence="1">Multi-pass membrane protein</topology>
    </subcellularLocation>
</comment>
<dbReference type="PIRSF" id="PIRSF004557">
    <property type="entry name" value="SecY"/>
    <property type="match status" value="1"/>
</dbReference>
<dbReference type="NCBIfam" id="TIGR00967">
    <property type="entry name" value="3a0501s007"/>
    <property type="match status" value="1"/>
</dbReference>
<feature type="transmembrane region" description="Helical" evidence="9">
    <location>
        <begin position="190"/>
        <end position="210"/>
    </location>
</feature>
<dbReference type="InterPro" id="IPR023201">
    <property type="entry name" value="SecY_dom_sf"/>
</dbReference>
<dbReference type="InterPro" id="IPR026593">
    <property type="entry name" value="SecY"/>
</dbReference>
<dbReference type="Gene3D" id="1.10.3370.10">
    <property type="entry name" value="SecY subunit domain"/>
    <property type="match status" value="1"/>
</dbReference>
<dbReference type="HAMAP" id="MF_01465">
    <property type="entry name" value="SecY"/>
    <property type="match status" value="1"/>
</dbReference>
<evidence type="ECO:0000313" key="11">
    <source>
        <dbReference type="EMBL" id="MEX6428511.1"/>
    </source>
</evidence>
<feature type="transmembrane region" description="Helical" evidence="9">
    <location>
        <begin position="369"/>
        <end position="390"/>
    </location>
</feature>
<dbReference type="PRINTS" id="PR00303">
    <property type="entry name" value="SECYTRNLCASE"/>
</dbReference>
<evidence type="ECO:0000256" key="1">
    <source>
        <dbReference type="ARBA" id="ARBA00004141"/>
    </source>
</evidence>
<feature type="transmembrane region" description="Helical" evidence="9">
    <location>
        <begin position="156"/>
        <end position="178"/>
    </location>
</feature>
<evidence type="ECO:0000256" key="6">
    <source>
        <dbReference type="ARBA" id="ARBA00022989"/>
    </source>
</evidence>
<evidence type="ECO:0000256" key="10">
    <source>
        <dbReference type="RuleBase" id="RU004349"/>
    </source>
</evidence>
<keyword evidence="9" id="KW-1003">Cell membrane</keyword>
<gene>
    <name evidence="9 11" type="primary">secY</name>
    <name evidence="11" type="ORF">AB6A68_01460</name>
</gene>
<feature type="transmembrane region" description="Helical" evidence="9">
    <location>
        <begin position="78"/>
        <end position="98"/>
    </location>
</feature>
<feature type="transmembrane region" description="Helical" evidence="9">
    <location>
        <begin position="396"/>
        <end position="414"/>
    </location>
</feature>
<evidence type="ECO:0000256" key="7">
    <source>
        <dbReference type="ARBA" id="ARBA00023010"/>
    </source>
</evidence>
<dbReference type="Proteomes" id="UP001560267">
    <property type="component" value="Unassembled WGS sequence"/>
</dbReference>
<keyword evidence="8 9" id="KW-0472">Membrane</keyword>
<keyword evidence="5 9" id="KW-0653">Protein transport</keyword>
<keyword evidence="7 9" id="KW-0811">Translocation</keyword>
<feature type="transmembrane region" description="Helical" evidence="9">
    <location>
        <begin position="20"/>
        <end position="41"/>
    </location>
</feature>
<dbReference type="RefSeq" id="WP_298386318.1">
    <property type="nucleotide sequence ID" value="NZ_JBFSHR010000003.1"/>
</dbReference>
<evidence type="ECO:0000256" key="3">
    <source>
        <dbReference type="ARBA" id="ARBA00022448"/>
    </source>
</evidence>
<evidence type="ECO:0000256" key="4">
    <source>
        <dbReference type="ARBA" id="ARBA00022692"/>
    </source>
</evidence>
<feature type="transmembrane region" description="Helical" evidence="9">
    <location>
        <begin position="118"/>
        <end position="144"/>
    </location>
</feature>
<evidence type="ECO:0000313" key="12">
    <source>
        <dbReference type="Proteomes" id="UP001560267"/>
    </source>
</evidence>
<evidence type="ECO:0000256" key="8">
    <source>
        <dbReference type="ARBA" id="ARBA00023136"/>
    </source>
</evidence>
<name>A0ABV3XYY0_9ACTN</name>
<keyword evidence="6 9" id="KW-1133">Transmembrane helix</keyword>
<reference evidence="11 12" key="1">
    <citation type="submission" date="2024-07" db="EMBL/GenBank/DDBJ databases">
        <title>Draft Genome Sequence of Ferrimicrobium acidiphilum Strain YE2023, Isolated from a Pulp of Bioleach Reactor.</title>
        <authorList>
            <person name="Elkina Y.A."/>
            <person name="Bulaeva A.G."/>
            <person name="Beletsky A.V."/>
            <person name="Mardanov A.V."/>
        </authorList>
    </citation>
    <scope>NUCLEOTIDE SEQUENCE [LARGE SCALE GENOMIC DNA]</scope>
    <source>
        <strain evidence="11 12">YE2023</strain>
    </source>
</reference>
<dbReference type="EMBL" id="JBFSHR010000003">
    <property type="protein sequence ID" value="MEX6428511.1"/>
    <property type="molecule type" value="Genomic_DNA"/>
</dbReference>
<comment type="similarity">
    <text evidence="2 9 10">Belongs to the SecY/SEC61-alpha family.</text>
</comment>
<comment type="caution">
    <text evidence="11">The sequence shown here is derived from an EMBL/GenBank/DDBJ whole genome shotgun (WGS) entry which is preliminary data.</text>
</comment>
<proteinExistence type="inferred from homology"/>
<keyword evidence="12" id="KW-1185">Reference proteome</keyword>
<feature type="transmembrane region" description="Helical" evidence="9">
    <location>
        <begin position="271"/>
        <end position="292"/>
    </location>
</feature>
<evidence type="ECO:0000256" key="5">
    <source>
        <dbReference type="ARBA" id="ARBA00022927"/>
    </source>
</evidence>
<dbReference type="InterPro" id="IPR002208">
    <property type="entry name" value="SecY/SEC61-alpha"/>
</dbReference>